<accession>A0A815LG80</accession>
<protein>
    <submittedName>
        <fullName evidence="7">Uncharacterized protein</fullName>
    </submittedName>
</protein>
<keyword evidence="5 6" id="KW-0472">Membrane</keyword>
<dbReference type="InterPro" id="IPR001898">
    <property type="entry name" value="SLC13A/DASS"/>
</dbReference>
<reference evidence="7" key="1">
    <citation type="submission" date="2021-02" db="EMBL/GenBank/DDBJ databases">
        <authorList>
            <person name="Nowell W R."/>
        </authorList>
    </citation>
    <scope>NUCLEOTIDE SEQUENCE</scope>
</reference>
<feature type="transmembrane region" description="Helical" evidence="6">
    <location>
        <begin position="547"/>
        <end position="567"/>
    </location>
</feature>
<feature type="transmembrane region" description="Helical" evidence="6">
    <location>
        <begin position="81"/>
        <end position="100"/>
    </location>
</feature>
<evidence type="ECO:0000313" key="8">
    <source>
        <dbReference type="Proteomes" id="UP000663852"/>
    </source>
</evidence>
<evidence type="ECO:0000256" key="4">
    <source>
        <dbReference type="ARBA" id="ARBA00022989"/>
    </source>
</evidence>
<dbReference type="AlphaFoldDB" id="A0A815LG80"/>
<feature type="transmembrane region" description="Helical" evidence="6">
    <location>
        <begin position="349"/>
        <end position="367"/>
    </location>
</feature>
<comment type="subcellular location">
    <subcellularLocation>
        <location evidence="1">Membrane</location>
        <topology evidence="1">Multi-pass membrane protein</topology>
    </subcellularLocation>
</comment>
<dbReference type="Pfam" id="PF00939">
    <property type="entry name" value="Na_sulph_symp"/>
    <property type="match status" value="1"/>
</dbReference>
<name>A0A815LG80_ADIRI</name>
<keyword evidence="4 6" id="KW-1133">Transmembrane helix</keyword>
<dbReference type="GO" id="GO:0005886">
    <property type="term" value="C:plasma membrane"/>
    <property type="evidence" value="ECO:0007669"/>
    <property type="project" value="TreeGrafter"/>
</dbReference>
<dbReference type="GO" id="GO:0015556">
    <property type="term" value="F:C4-dicarboxylate transmembrane transporter activity"/>
    <property type="evidence" value="ECO:0007669"/>
    <property type="project" value="UniProtKB-ARBA"/>
</dbReference>
<evidence type="ECO:0000256" key="2">
    <source>
        <dbReference type="ARBA" id="ARBA00006772"/>
    </source>
</evidence>
<evidence type="ECO:0000256" key="5">
    <source>
        <dbReference type="ARBA" id="ARBA00023136"/>
    </source>
</evidence>
<gene>
    <name evidence="7" type="ORF">EDS130_LOCUS36488</name>
</gene>
<feature type="transmembrane region" description="Helical" evidence="6">
    <location>
        <begin position="455"/>
        <end position="477"/>
    </location>
</feature>
<dbReference type="PANTHER" id="PTHR10283:SF82">
    <property type="entry name" value="SOLUTE CARRIER FAMILY 13 MEMBER 2"/>
    <property type="match status" value="1"/>
</dbReference>
<feature type="transmembrane region" description="Helical" evidence="6">
    <location>
        <begin position="424"/>
        <end position="443"/>
    </location>
</feature>
<proteinExistence type="inferred from homology"/>
<feature type="transmembrane region" description="Helical" evidence="6">
    <location>
        <begin position="241"/>
        <end position="265"/>
    </location>
</feature>
<dbReference type="Proteomes" id="UP000663852">
    <property type="component" value="Unassembled WGS sequence"/>
</dbReference>
<evidence type="ECO:0000256" key="6">
    <source>
        <dbReference type="SAM" id="Phobius"/>
    </source>
</evidence>
<feature type="transmembrane region" description="Helical" evidence="6">
    <location>
        <begin position="14"/>
        <end position="34"/>
    </location>
</feature>
<dbReference type="OrthoDB" id="6493944at2759"/>
<comment type="similarity">
    <text evidence="2">Belongs to the SLC13A/DASS transporter (TC 2.A.47) family. NADC subfamily.</text>
</comment>
<dbReference type="EMBL" id="CAJNOJ010000340">
    <property type="protein sequence ID" value="CAF1407806.1"/>
    <property type="molecule type" value="Genomic_DNA"/>
</dbReference>
<evidence type="ECO:0000256" key="3">
    <source>
        <dbReference type="ARBA" id="ARBA00022692"/>
    </source>
</evidence>
<evidence type="ECO:0000256" key="1">
    <source>
        <dbReference type="ARBA" id="ARBA00004141"/>
    </source>
</evidence>
<evidence type="ECO:0000313" key="7">
    <source>
        <dbReference type="EMBL" id="CAF1407806.1"/>
    </source>
</evidence>
<keyword evidence="3 6" id="KW-0812">Transmembrane</keyword>
<dbReference type="PANTHER" id="PTHR10283">
    <property type="entry name" value="SOLUTE CARRIER FAMILY 13 MEMBER"/>
    <property type="match status" value="1"/>
</dbReference>
<sequence length="592" mass="66432">MMAQSCQIKVIKQWWRLLIILLAPVVLLPLPLIIQTIQIRCAYVVLLLSIYWVSEAMPYAVTSLLPLCFFPMAGILPSDRVGTNYFKDITILFVGSMMLAQAIEQVGLHRRLALFLLSVISSSIKWIMAGLMGVTAFISMWINNSAATSIMIPAAIAIVEELQKHHSTAQQKVTNQTDEVGDIKRENIPPIEVTVAFDDSCYMNAEKSEHLDTEETVTIDMNNQIVVDDTQKHYQQLKTGFLIAVAYSAGIGGLATLVGTGPNIFIKGFTDEFYSKGQHAFEITFTNFLLFALPTGIIMLLCCWLWLQLIYNRRELLFWLKKDRKAIESQHHLRSVLKKQYAELGSFNWREYIITILFVSMVALWVTRDFSSYSGWKVIFRKDYVTDGTIAVLIGTLPLILPDKNPFHNWQYHPILRWEQICKTFPWGVFMLQGAGLAIADGFKASDLSSMLASFLQFVVGASDITVIFVTILISAIFTEFTSNLTCASILFPILDSVANTANIHAARLILPSCMAVSLSFMLPIATPPNAMIFSSGSVRMIDLIKVGFGMKIIGIIIILFSSMILLPPIFHIQQLVPNLNETSLFNDTNRQ</sequence>
<comment type="caution">
    <text evidence="7">The sequence shown here is derived from an EMBL/GenBank/DDBJ whole genome shotgun (WGS) entry which is preliminary data.</text>
</comment>
<feature type="transmembrane region" description="Helical" evidence="6">
    <location>
        <begin position="285"/>
        <end position="307"/>
    </location>
</feature>
<organism evidence="7 8">
    <name type="scientific">Adineta ricciae</name>
    <name type="common">Rotifer</name>
    <dbReference type="NCBI Taxonomy" id="249248"/>
    <lineage>
        <taxon>Eukaryota</taxon>
        <taxon>Metazoa</taxon>
        <taxon>Spiralia</taxon>
        <taxon>Gnathifera</taxon>
        <taxon>Rotifera</taxon>
        <taxon>Eurotatoria</taxon>
        <taxon>Bdelloidea</taxon>
        <taxon>Adinetida</taxon>
        <taxon>Adinetidae</taxon>
        <taxon>Adineta</taxon>
    </lineage>
</organism>
<dbReference type="GO" id="GO:0005310">
    <property type="term" value="F:dicarboxylic acid transmembrane transporter activity"/>
    <property type="evidence" value="ECO:0007669"/>
    <property type="project" value="UniProtKB-ARBA"/>
</dbReference>